<keyword evidence="1" id="KW-0456">Lyase</keyword>
<evidence type="ECO:0000313" key="2">
    <source>
        <dbReference type="Proteomes" id="UP000029986"/>
    </source>
</evidence>
<accession>A0A097R316</accession>
<keyword evidence="2" id="KW-1185">Reference proteome</keyword>
<name>A0A097R316_HAFAL</name>
<sequence>MTGEEKPNKNNVVFWSLRQKFLDSGDVPEQAQQVMYYSLAIGHHVGVIDCLNTELTCSLEAYQNWISLLPEGEALRKMRGLLTFGEITIDITHTQMLANAFAPLCESAAAPFAEWSSTLIRLLTEIVREPAIYLMVKKTPANT</sequence>
<dbReference type="OrthoDB" id="3173483at2"/>
<gene>
    <name evidence="1" type="ORF">AT03_12520</name>
</gene>
<evidence type="ECO:0000313" key="1">
    <source>
        <dbReference type="EMBL" id="AIU73127.1"/>
    </source>
</evidence>
<dbReference type="PATRIC" id="fig|1453496.5.peg.2545"/>
<dbReference type="KEGG" id="hav:AT03_12520"/>
<dbReference type="HOGENOM" id="CLU_121340_0_0_6"/>
<dbReference type="eggNOG" id="ENOG502ZBMB">
    <property type="taxonomic scope" value="Bacteria"/>
</dbReference>
<proteinExistence type="predicted"/>
<dbReference type="GO" id="GO:0016829">
    <property type="term" value="F:lyase activity"/>
    <property type="evidence" value="ECO:0007669"/>
    <property type="project" value="UniProtKB-KW"/>
</dbReference>
<reference evidence="1 2" key="1">
    <citation type="journal article" date="2014" name="Gut Pathog.">
        <title>Gene clusters of Hafnia alvei strain FB1 important in survival and pathogenesis: a draft genome perspective.</title>
        <authorList>
            <person name="Tan J.Y."/>
            <person name="Yin W.F."/>
            <person name="Chan K.G."/>
        </authorList>
    </citation>
    <scope>NUCLEOTIDE SEQUENCE [LARGE SCALE GENOMIC DNA]</scope>
    <source>
        <strain evidence="1 2">FB1</strain>
    </source>
</reference>
<dbReference type="NCBIfam" id="NF011664">
    <property type="entry name" value="PRK15084.1"/>
    <property type="match status" value="1"/>
</dbReference>
<dbReference type="EMBL" id="CP009706">
    <property type="protein sequence ID" value="AIU73127.1"/>
    <property type="molecule type" value="Genomic_DNA"/>
</dbReference>
<dbReference type="Pfam" id="PF07450">
    <property type="entry name" value="HycH"/>
    <property type="match status" value="1"/>
</dbReference>
<dbReference type="InterPro" id="IPR010005">
    <property type="entry name" value="Formate_DH_maturation_HycH"/>
</dbReference>
<protein>
    <submittedName>
        <fullName evidence="1">Formate hydrogenlyase maturation protein HycH</fullName>
    </submittedName>
</protein>
<dbReference type="Proteomes" id="UP000029986">
    <property type="component" value="Chromosome"/>
</dbReference>
<organism evidence="1 2">
    <name type="scientific">Hafnia alvei FB1</name>
    <dbReference type="NCBI Taxonomy" id="1453496"/>
    <lineage>
        <taxon>Bacteria</taxon>
        <taxon>Pseudomonadati</taxon>
        <taxon>Pseudomonadota</taxon>
        <taxon>Gammaproteobacteria</taxon>
        <taxon>Enterobacterales</taxon>
        <taxon>Hafniaceae</taxon>
        <taxon>Hafnia</taxon>
    </lineage>
</organism>
<dbReference type="AlphaFoldDB" id="A0A097R316"/>
<dbReference type="RefSeq" id="WP_038502279.1">
    <property type="nucleotide sequence ID" value="NZ_CP009706.1"/>
</dbReference>